<reference evidence="3" key="1">
    <citation type="journal article" date="2019" name="Int. J. Syst. Evol. Microbiol.">
        <title>The Global Catalogue of Microorganisms (GCM) 10K type strain sequencing project: providing services to taxonomists for standard genome sequencing and annotation.</title>
        <authorList>
            <consortium name="The Broad Institute Genomics Platform"/>
            <consortium name="The Broad Institute Genome Sequencing Center for Infectious Disease"/>
            <person name="Wu L."/>
            <person name="Ma J."/>
        </authorList>
    </citation>
    <scope>NUCLEOTIDE SEQUENCE [LARGE SCALE GENOMIC DNA]</scope>
    <source>
        <strain evidence="3">KACC 14249</strain>
    </source>
</reference>
<keyword evidence="3" id="KW-1185">Reference proteome</keyword>
<protein>
    <submittedName>
        <fullName evidence="2">CHAT domain-containing protein</fullName>
    </submittedName>
</protein>
<dbReference type="Proteomes" id="UP001596189">
    <property type="component" value="Unassembled WGS sequence"/>
</dbReference>
<gene>
    <name evidence="2" type="ORF">ACFQDO_11920</name>
</gene>
<dbReference type="InterPro" id="IPR024983">
    <property type="entry name" value="CHAT_dom"/>
</dbReference>
<dbReference type="RefSeq" id="WP_345715484.1">
    <property type="nucleotide sequence ID" value="NZ_BAABFP010000002.1"/>
</dbReference>
<evidence type="ECO:0000259" key="1">
    <source>
        <dbReference type="Pfam" id="PF12770"/>
    </source>
</evidence>
<dbReference type="EMBL" id="JBHSRD010000004">
    <property type="protein sequence ID" value="MFC6007836.1"/>
    <property type="molecule type" value="Genomic_DNA"/>
</dbReference>
<dbReference type="Pfam" id="PF12770">
    <property type="entry name" value="CHAT"/>
    <property type="match status" value="1"/>
</dbReference>
<organism evidence="2 3">
    <name type="scientific">Angustibacter luteus</name>
    <dbReference type="NCBI Taxonomy" id="658456"/>
    <lineage>
        <taxon>Bacteria</taxon>
        <taxon>Bacillati</taxon>
        <taxon>Actinomycetota</taxon>
        <taxon>Actinomycetes</taxon>
        <taxon>Kineosporiales</taxon>
        <taxon>Kineosporiaceae</taxon>
    </lineage>
</organism>
<accession>A0ABW1JET1</accession>
<proteinExistence type="predicted"/>
<feature type="domain" description="CHAT" evidence="1">
    <location>
        <begin position="832"/>
        <end position="1084"/>
    </location>
</feature>
<name>A0ABW1JET1_9ACTN</name>
<evidence type="ECO:0000313" key="3">
    <source>
        <dbReference type="Proteomes" id="UP001596189"/>
    </source>
</evidence>
<evidence type="ECO:0000313" key="2">
    <source>
        <dbReference type="EMBL" id="MFC6007836.1"/>
    </source>
</evidence>
<comment type="caution">
    <text evidence="2">The sequence shown here is derived from an EMBL/GenBank/DDBJ whole genome shotgun (WGS) entry which is preliminary data.</text>
</comment>
<sequence>MEDPGAPSELDLLVELTAVSSDDDREVYAWRHPSILEPGVAERLAPQVEKAPPDARPAMAGALAYLWDVRHRYEEYDAGYPVGIGPVEGVWQQVDSGAISLAEGVRRVRAPAFTAVLSSRYLTALAHWIGDQVSRGGWRPSLQMARLARAAADGATDAVAPLTAHVAIAVAWVEVAKVALADVPDGALLAESRTLCESVLARLGPDGDPRSRASVWFSLGTLYLDPYVAGASTGHLADRSEAWQQRGAIAAAGRGVDEVPPMPELLDALELAEDFLRRSLALRGPGRRAVALKALVDVLTWRNELTQENDSQDITAVCREALADLGEEAHARLRLSLLSALQFYGEEVDVDAVGPVLVAPPEELAEALGAENAATTLLTAIRLVLPTQPRTALDAVKRLQPFFSAGTDDLRVAALEVELTALADSLVGTLPTRGSLAADVREVQARATTEGWNGAHRAAAMLRLAGRASATDEEALGLELIDQIPTISPIVASEHWQLVAWLRTILQLDMGVNAFRAARWAECADWYARALSGFLDLGLDDRALATLLRVGDITSRADTPVEAAFLRALAPNAARIETRLGDGATEVIQDMVRLAMVTFSGRAISGEAMNLLWQVAKGARLAPVLAATSDYDPTRDEYPARLLAQIADLRAELAVEPGVSGRDPEVLLDEDSVLTAYARRRSVDGGSTLEEQIVNLEHAFDEVVTQRMLLTPGVASAAYLSLEEVQQTLSDRTVLISLYLGAAEDGRMAVYVLYLTDTDVGVSVIPHGFPFSMIEMGGLTANPFGLIVAATRRAVMEPPLGRRLASREAEDTLATYLPGLLGHVSERLTEFRASGRDHLCIVPHGPLHYFPFHLLGPPGHPLAEDFAVTYLPHLYLLAGRDGVAPAVPIGTAVGLGFADDGRPGLHPLPEAVPEAKDVAALFGSGALTDERATEPAVVEALSTSGVVHLATHGRHNVDAPAFQTLYVHPTAETDGRLHAYELLGRDLSGLRLLTLSACETALGRFDRGDNLRGLPASFFISGVRTLIGTLWTVPDPVSRHFFTTFHRNRADGRSLLDAFVAAQRETRTSYPQYRDWGAFTFSGDWVDRDAAPGEDP</sequence>